<comment type="caution">
    <text evidence="2">The sequence shown here is derived from an EMBL/GenBank/DDBJ whole genome shotgun (WGS) entry which is preliminary data.</text>
</comment>
<evidence type="ECO:0000313" key="3">
    <source>
        <dbReference type="Proteomes" id="UP001516400"/>
    </source>
</evidence>
<accession>A0ABD2MJX4</accession>
<gene>
    <name evidence="2" type="ORF">HHI36_010811</name>
</gene>
<protein>
    <submittedName>
        <fullName evidence="2">Uncharacterized protein</fullName>
    </submittedName>
</protein>
<dbReference type="AlphaFoldDB" id="A0ABD2MJX4"/>
<sequence length="93" mass="10561">MSFPKAKIKRFNDIPITTPSPAEYNVNIKKNPIMGVIPQSDRFTEPRSPPSSDAGSTKSTPCFRTPTLLKKKKIIAFDLKPKLQNLRLTDRKY</sequence>
<organism evidence="2 3">
    <name type="scientific">Cryptolaemus montrouzieri</name>
    <dbReference type="NCBI Taxonomy" id="559131"/>
    <lineage>
        <taxon>Eukaryota</taxon>
        <taxon>Metazoa</taxon>
        <taxon>Ecdysozoa</taxon>
        <taxon>Arthropoda</taxon>
        <taxon>Hexapoda</taxon>
        <taxon>Insecta</taxon>
        <taxon>Pterygota</taxon>
        <taxon>Neoptera</taxon>
        <taxon>Endopterygota</taxon>
        <taxon>Coleoptera</taxon>
        <taxon>Polyphaga</taxon>
        <taxon>Cucujiformia</taxon>
        <taxon>Coccinelloidea</taxon>
        <taxon>Coccinellidae</taxon>
        <taxon>Scymninae</taxon>
        <taxon>Scymnini</taxon>
        <taxon>Cryptolaemus</taxon>
    </lineage>
</organism>
<evidence type="ECO:0000313" key="2">
    <source>
        <dbReference type="EMBL" id="KAL3266648.1"/>
    </source>
</evidence>
<dbReference type="EMBL" id="JABFTP020000001">
    <property type="protein sequence ID" value="KAL3266648.1"/>
    <property type="molecule type" value="Genomic_DNA"/>
</dbReference>
<dbReference type="Proteomes" id="UP001516400">
    <property type="component" value="Unassembled WGS sequence"/>
</dbReference>
<evidence type="ECO:0000256" key="1">
    <source>
        <dbReference type="SAM" id="MobiDB-lite"/>
    </source>
</evidence>
<feature type="region of interest" description="Disordered" evidence="1">
    <location>
        <begin position="38"/>
        <end position="63"/>
    </location>
</feature>
<proteinExistence type="predicted"/>
<reference evidence="2 3" key="1">
    <citation type="journal article" date="2021" name="BMC Biol.">
        <title>Horizontally acquired antibacterial genes associated with adaptive radiation of ladybird beetles.</title>
        <authorList>
            <person name="Li H.S."/>
            <person name="Tang X.F."/>
            <person name="Huang Y.H."/>
            <person name="Xu Z.Y."/>
            <person name="Chen M.L."/>
            <person name="Du X.Y."/>
            <person name="Qiu B.Y."/>
            <person name="Chen P.T."/>
            <person name="Zhang W."/>
            <person name="Slipinski A."/>
            <person name="Escalona H.E."/>
            <person name="Waterhouse R.M."/>
            <person name="Zwick A."/>
            <person name="Pang H."/>
        </authorList>
    </citation>
    <scope>NUCLEOTIDE SEQUENCE [LARGE SCALE GENOMIC DNA]</scope>
    <source>
        <strain evidence="2">SYSU2018</strain>
    </source>
</reference>
<feature type="compositionally biased region" description="Polar residues" evidence="1">
    <location>
        <begin position="50"/>
        <end position="62"/>
    </location>
</feature>
<keyword evidence="3" id="KW-1185">Reference proteome</keyword>
<name>A0ABD2MJX4_9CUCU</name>